<keyword evidence="3" id="KW-1185">Reference proteome</keyword>
<dbReference type="RefSeq" id="WP_377241836.1">
    <property type="nucleotide sequence ID" value="NZ_JBHLXP010000001.1"/>
</dbReference>
<proteinExistence type="predicted"/>
<dbReference type="InterPro" id="IPR013976">
    <property type="entry name" value="HDOD"/>
</dbReference>
<name>A0ABV6BAZ6_9GAMM</name>
<accession>A0ABV6BAZ6</accession>
<dbReference type="PROSITE" id="PS51833">
    <property type="entry name" value="HDOD"/>
    <property type="match status" value="1"/>
</dbReference>
<reference evidence="2 3" key="1">
    <citation type="submission" date="2024-09" db="EMBL/GenBank/DDBJ databases">
        <authorList>
            <person name="Sun Q."/>
            <person name="Mori K."/>
        </authorList>
    </citation>
    <scope>NUCLEOTIDE SEQUENCE [LARGE SCALE GENOMIC DNA]</scope>
    <source>
        <strain evidence="2 3">KCTC 23315</strain>
    </source>
</reference>
<evidence type="ECO:0000313" key="3">
    <source>
        <dbReference type="Proteomes" id="UP001589813"/>
    </source>
</evidence>
<dbReference type="PANTHER" id="PTHR33525:SF5">
    <property type="entry name" value="TWO COMPONENT SIGNAL TRANSDUCTION SYSTEM RESPONSE REGULATOR"/>
    <property type="match status" value="1"/>
</dbReference>
<dbReference type="Pfam" id="PF08668">
    <property type="entry name" value="HDOD"/>
    <property type="match status" value="1"/>
</dbReference>
<evidence type="ECO:0000313" key="2">
    <source>
        <dbReference type="EMBL" id="MFC0048030.1"/>
    </source>
</evidence>
<feature type="domain" description="HDOD" evidence="1">
    <location>
        <begin position="13"/>
        <end position="206"/>
    </location>
</feature>
<gene>
    <name evidence="2" type="ORF">ACFFJP_06985</name>
</gene>
<organism evidence="2 3">
    <name type="scientific">Rheinheimera tilapiae</name>
    <dbReference type="NCBI Taxonomy" id="875043"/>
    <lineage>
        <taxon>Bacteria</taxon>
        <taxon>Pseudomonadati</taxon>
        <taxon>Pseudomonadota</taxon>
        <taxon>Gammaproteobacteria</taxon>
        <taxon>Chromatiales</taxon>
        <taxon>Chromatiaceae</taxon>
        <taxon>Rheinheimera</taxon>
    </lineage>
</organism>
<dbReference type="PANTHER" id="PTHR33525">
    <property type="match status" value="1"/>
</dbReference>
<evidence type="ECO:0000259" key="1">
    <source>
        <dbReference type="PROSITE" id="PS51833"/>
    </source>
</evidence>
<comment type="caution">
    <text evidence="2">The sequence shown here is derived from an EMBL/GenBank/DDBJ whole genome shotgun (WGS) entry which is preliminary data.</text>
</comment>
<dbReference type="SUPFAM" id="SSF109604">
    <property type="entry name" value="HD-domain/PDEase-like"/>
    <property type="match status" value="1"/>
</dbReference>
<protein>
    <submittedName>
        <fullName evidence="2">HDOD domain-containing protein</fullName>
    </submittedName>
</protein>
<sequence length="281" mass="31050">MNAAECALQVGDIFALPDTCLKIKEIIDDEISDIDEIAELVSYDPVLSSKLLRLANSALYNFPKQVESVQKAVQVLGETQVYNLVVASGAAEAFATLKPDVIALDKFWEHSINTALIAKHLAFHLGVKKDEPIYLSGLLHNLGELVVVQVKPEVAQICGQYKKGVKPWTKQQALLGFSYVDCTVELLKHWQLPERIIQPLKQLNQPEYSAANKVSLILHLSSCLALSEANPDVFQLHDLVDKQIMEVLGLSKDDLHDASSFAFLEGMSILSLLNPALFSIF</sequence>
<dbReference type="Gene3D" id="1.10.3210.10">
    <property type="entry name" value="Hypothetical protein af1432"/>
    <property type="match status" value="1"/>
</dbReference>
<dbReference type="InterPro" id="IPR052340">
    <property type="entry name" value="RNase_Y/CdgJ"/>
</dbReference>
<dbReference type="EMBL" id="JBHLXP010000001">
    <property type="protein sequence ID" value="MFC0048030.1"/>
    <property type="molecule type" value="Genomic_DNA"/>
</dbReference>
<dbReference type="Proteomes" id="UP001589813">
    <property type="component" value="Unassembled WGS sequence"/>
</dbReference>